<reference evidence="2" key="1">
    <citation type="submission" date="2020-08" db="EMBL/GenBank/DDBJ databases">
        <authorList>
            <person name="Lu H.H."/>
            <person name="He B."/>
            <person name="Huang D.Y."/>
        </authorList>
    </citation>
    <scope>NUCLEOTIDE SEQUENCE</scope>
</reference>
<dbReference type="Gene3D" id="1.10.287.3510">
    <property type="match status" value="1"/>
</dbReference>
<keyword evidence="1" id="KW-1133">Transmembrane helix</keyword>
<gene>
    <name evidence="2" type="primary">nad4L</name>
</gene>
<feature type="transmembrane region" description="Helical" evidence="1">
    <location>
        <begin position="31"/>
        <end position="50"/>
    </location>
</feature>
<proteinExistence type="predicted"/>
<dbReference type="EMBL" id="MT898425">
    <property type="protein sequence ID" value="QQD78152.1"/>
    <property type="molecule type" value="Genomic_DNA"/>
</dbReference>
<name>A0A7T5BMH5_9HYME</name>
<evidence type="ECO:0000313" key="2">
    <source>
        <dbReference type="EMBL" id="QQD78152.1"/>
    </source>
</evidence>
<keyword evidence="1" id="KW-0812">Transmembrane</keyword>
<accession>A0A7T5BMH5</accession>
<feature type="transmembrane region" description="Helical" evidence="1">
    <location>
        <begin position="6"/>
        <end position="24"/>
    </location>
</feature>
<dbReference type="AlphaFoldDB" id="A0A7T5BMH5"/>
<organism evidence="2">
    <name type="scientific">Coelioxys fenestrata</name>
    <dbReference type="NCBI Taxonomy" id="621226"/>
    <lineage>
        <taxon>Eukaryota</taxon>
        <taxon>Metazoa</taxon>
        <taxon>Ecdysozoa</taxon>
        <taxon>Arthropoda</taxon>
        <taxon>Hexapoda</taxon>
        <taxon>Insecta</taxon>
        <taxon>Pterygota</taxon>
        <taxon>Neoptera</taxon>
        <taxon>Endopterygota</taxon>
        <taxon>Hymenoptera</taxon>
        <taxon>Apocrita</taxon>
        <taxon>Aculeata</taxon>
        <taxon>Apoidea</taxon>
        <taxon>Anthophila</taxon>
        <taxon>Megachilidae</taxon>
        <taxon>Megachilinae</taxon>
        <taxon>Coelioxys</taxon>
    </lineage>
</organism>
<feature type="transmembrane region" description="Helical" evidence="1">
    <location>
        <begin position="56"/>
        <end position="79"/>
    </location>
</feature>
<keyword evidence="2" id="KW-0496">Mitochondrion</keyword>
<keyword evidence="1" id="KW-0472">Membrane</keyword>
<evidence type="ECO:0000256" key="1">
    <source>
        <dbReference type="SAM" id="Phobius"/>
    </source>
</evidence>
<protein>
    <submittedName>
        <fullName evidence="2">NADH dehydrogenase subunit 4L</fullName>
    </submittedName>
</protein>
<geneLocation type="mitochondrion" evidence="2"/>
<sequence length="91" mass="10890">MNMNYYLISLIIICVYLVLFNKYFLMFLISIEFLGLLILWGMFLFNLNFLSWLFMYYLIFMVCESVLGLSLLCSVIMMMNNQSLLMMNLKC</sequence>
<reference evidence="2" key="2">
    <citation type="journal article" date="2021" name="Insects">
        <title>Comparative Mitogenomic Analysis of Two Cuckoo Bees (Apoidea: Anthophila: Megachilidae) with Phylogenetic Implications.</title>
        <authorList>
            <person name="Lu H."/>
            <person name="He B."/>
            <person name="Hao Y."/>
            <person name="Zhou Z."/>
            <person name="Su C."/>
            <person name="Huang D."/>
        </authorList>
    </citation>
    <scope>NUCLEOTIDE SEQUENCE</scope>
</reference>